<name>A0A1F5BUM5_9BACT</name>
<feature type="compositionally biased region" description="Pro residues" evidence="1">
    <location>
        <begin position="59"/>
        <end position="70"/>
    </location>
</feature>
<dbReference type="STRING" id="1797298.A2988_02265"/>
<dbReference type="EMBL" id="MEYS01000001">
    <property type="protein sequence ID" value="OGD34329.1"/>
    <property type="molecule type" value="Genomic_DNA"/>
</dbReference>
<feature type="region of interest" description="Disordered" evidence="1">
    <location>
        <begin position="51"/>
        <end position="98"/>
    </location>
</feature>
<feature type="region of interest" description="Disordered" evidence="1">
    <location>
        <begin position="1"/>
        <end position="22"/>
    </location>
</feature>
<feature type="region of interest" description="Disordered" evidence="1">
    <location>
        <begin position="152"/>
        <end position="188"/>
    </location>
</feature>
<dbReference type="Proteomes" id="UP000176650">
    <property type="component" value="Unassembled WGS sequence"/>
</dbReference>
<evidence type="ECO:0000256" key="1">
    <source>
        <dbReference type="SAM" id="MobiDB-lite"/>
    </source>
</evidence>
<feature type="transmembrane region" description="Helical" evidence="2">
    <location>
        <begin position="118"/>
        <end position="141"/>
    </location>
</feature>
<feature type="compositionally biased region" description="Pro residues" evidence="1">
    <location>
        <begin position="153"/>
        <end position="187"/>
    </location>
</feature>
<reference evidence="3 4" key="1">
    <citation type="journal article" date="2016" name="Nat. Commun.">
        <title>Thousands of microbial genomes shed light on interconnected biogeochemical processes in an aquifer system.</title>
        <authorList>
            <person name="Anantharaman K."/>
            <person name="Brown C.T."/>
            <person name="Hug L.A."/>
            <person name="Sharon I."/>
            <person name="Castelle C.J."/>
            <person name="Probst A.J."/>
            <person name="Thomas B.C."/>
            <person name="Singh A."/>
            <person name="Wilkins M.J."/>
            <person name="Karaoz U."/>
            <person name="Brodie E.L."/>
            <person name="Williams K.H."/>
            <person name="Hubbard S.S."/>
            <person name="Banfield J.F."/>
        </authorList>
    </citation>
    <scope>NUCLEOTIDE SEQUENCE [LARGE SCALE GENOMIC DNA]</scope>
</reference>
<comment type="caution">
    <text evidence="3">The sequence shown here is derived from an EMBL/GenBank/DDBJ whole genome shotgun (WGS) entry which is preliminary data.</text>
</comment>
<dbReference type="AlphaFoldDB" id="A0A1F5BUM5"/>
<organism evidence="3 4">
    <name type="scientific">Candidatus Azambacteria bacterium RIFCSPLOWO2_01_FULL_46_25</name>
    <dbReference type="NCBI Taxonomy" id="1797298"/>
    <lineage>
        <taxon>Bacteria</taxon>
        <taxon>Candidatus Azamiibacteriota</taxon>
    </lineage>
</organism>
<keyword evidence="2" id="KW-1133">Transmembrane helix</keyword>
<feature type="compositionally biased region" description="Basic and acidic residues" evidence="1">
    <location>
        <begin position="73"/>
        <end position="87"/>
    </location>
</feature>
<gene>
    <name evidence="3" type="ORF">A2988_02265</name>
</gene>
<evidence type="ECO:0000313" key="3">
    <source>
        <dbReference type="EMBL" id="OGD34329.1"/>
    </source>
</evidence>
<keyword evidence="2" id="KW-0472">Membrane</keyword>
<proteinExistence type="predicted"/>
<protein>
    <submittedName>
        <fullName evidence="3">Uncharacterized protein</fullName>
    </submittedName>
</protein>
<sequence>MDSEDKDKQPQVPGAPGSLPVVEQKTFLTHTMEDDVQKAKGQGYVPERKEAEKPFTRNIPPPAPPVPPAQNDPFRESIGEKPFERDQPFPIAGNAPEAPDTEKKFQIYVPKKKRGPNALTLMLIVVLVLLLSGGGFAYYWFFMKEAAPAPAQITPPPTPEPVPTQPVPEPEPAPEPQPEPQPVPTPEPVIIIEPPVAATSTEPIVEPAPAPVVEPTPAPVVAPPPPVVAEPELPQPLIAVDRTVIISIATLADTDAYAKIALENAKIAEDKIVVRYAFKLSTDAEKRFLTQKESASLLKLTVPAGYWGQSVKMEIIGYKNLGSFRYGFVSSITNKTTMHSVAGAWEKTVVDDLKPLYVEKAYVKPSPMVFSSNTYLDFTKRFINMPAPDVSLDWAVSPAYFVIATSKDMIFAVLDKTKVSQTGTSSATSTSPGVPSY</sequence>
<keyword evidence="2" id="KW-0812">Transmembrane</keyword>
<evidence type="ECO:0000256" key="2">
    <source>
        <dbReference type="SAM" id="Phobius"/>
    </source>
</evidence>
<accession>A0A1F5BUM5</accession>
<evidence type="ECO:0000313" key="4">
    <source>
        <dbReference type="Proteomes" id="UP000176650"/>
    </source>
</evidence>